<protein>
    <submittedName>
        <fullName evidence="4">Enoyl-CoA hydratase/isomerase</fullName>
    </submittedName>
</protein>
<evidence type="ECO:0000313" key="5">
    <source>
        <dbReference type="Proteomes" id="UP000003039"/>
    </source>
</evidence>
<dbReference type="PANTHER" id="PTHR43802:SF1">
    <property type="entry name" value="IP11341P-RELATED"/>
    <property type="match status" value="1"/>
</dbReference>
<evidence type="ECO:0000256" key="2">
    <source>
        <dbReference type="RuleBase" id="RU003707"/>
    </source>
</evidence>
<comment type="similarity">
    <text evidence="1 2">Belongs to the enoyl-CoA hydratase/isomerase family.</text>
</comment>
<dbReference type="PANTHER" id="PTHR43802">
    <property type="entry name" value="ENOYL-COA HYDRATASE"/>
    <property type="match status" value="1"/>
</dbReference>
<dbReference type="OrthoDB" id="9807606at2"/>
<feature type="region of interest" description="Disordered" evidence="3">
    <location>
        <begin position="228"/>
        <end position="257"/>
    </location>
</feature>
<dbReference type="Pfam" id="PF00378">
    <property type="entry name" value="ECH_1"/>
    <property type="match status" value="1"/>
</dbReference>
<dbReference type="eggNOG" id="COG1024">
    <property type="taxonomic scope" value="Bacteria"/>
</dbReference>
<dbReference type="AlphaFoldDB" id="B7WRJ4"/>
<reference evidence="4 5" key="1">
    <citation type="journal article" date="2004" name="Appl. Environ. Microbiol.">
        <title>Mineralization of individual congeners of linear alkylbenzenesulfonate by defined pairs of heterotrophic bacteria.</title>
        <authorList>
            <person name="Schleheck D."/>
            <person name="Knepper T.P."/>
            <person name="Fischer K."/>
            <person name="Cook A.M."/>
        </authorList>
    </citation>
    <scope>NUCLEOTIDE SEQUENCE [LARGE SCALE GENOMIC DNA]</scope>
    <source>
        <strain evidence="5">DSM 14576 / KF-1</strain>
    </source>
</reference>
<sequence length="257" mass="27985">MTEAILNISVDGSVGVVEINKPPHNFFDVELIAAIADAWEDFELNPRVRAIVLCSSGKSFCAGADFSKRENVTKERSPRQLNPIYQEAIRMFACTKPVVAAIEGPAIGGGLGMALTADFRIACEQARFSANFNRLGFHPGFALSYTLPQLIGQQKAAWMFYTGARIDGLKALELGLVDALVASDQVRATAMQWAREIAVSSPRAVQTTRATLLGGRLERIRQAVARESEVQAGQMTSQDLQEGVAAARDRRDPVFKD</sequence>
<dbReference type="Gene3D" id="3.90.226.10">
    <property type="entry name" value="2-enoyl-CoA Hydratase, Chain A, domain 1"/>
    <property type="match status" value="1"/>
</dbReference>
<feature type="compositionally biased region" description="Polar residues" evidence="3">
    <location>
        <begin position="231"/>
        <end position="240"/>
    </location>
</feature>
<dbReference type="InterPro" id="IPR029045">
    <property type="entry name" value="ClpP/crotonase-like_dom_sf"/>
</dbReference>
<organism evidence="4 5">
    <name type="scientific">Comamonas testosteroni (strain DSM 14576 / KF-1)</name>
    <name type="common">Pseudomonas testosteroni</name>
    <dbReference type="NCBI Taxonomy" id="399795"/>
    <lineage>
        <taxon>Bacteria</taxon>
        <taxon>Pseudomonadati</taxon>
        <taxon>Pseudomonadota</taxon>
        <taxon>Betaproteobacteria</taxon>
        <taxon>Burkholderiales</taxon>
        <taxon>Comamonadaceae</taxon>
        <taxon>Comamonas</taxon>
    </lineage>
</organism>
<keyword evidence="4" id="KW-0413">Isomerase</keyword>
<dbReference type="EMBL" id="AAUJ02000001">
    <property type="protein sequence ID" value="EED67179.1"/>
    <property type="molecule type" value="Genomic_DNA"/>
</dbReference>
<evidence type="ECO:0000313" key="4">
    <source>
        <dbReference type="EMBL" id="EED67179.1"/>
    </source>
</evidence>
<accession>B7WRJ4</accession>
<name>B7WRJ4_COMTK</name>
<dbReference type="CDD" id="cd06558">
    <property type="entry name" value="crotonase-like"/>
    <property type="match status" value="1"/>
</dbReference>
<dbReference type="InterPro" id="IPR018376">
    <property type="entry name" value="Enoyl-CoA_hyd/isom_CS"/>
</dbReference>
<feature type="compositionally biased region" description="Basic and acidic residues" evidence="3">
    <location>
        <begin position="247"/>
        <end position="257"/>
    </location>
</feature>
<dbReference type="PROSITE" id="PS00166">
    <property type="entry name" value="ENOYL_COA_HYDRATASE"/>
    <property type="match status" value="1"/>
</dbReference>
<dbReference type="SUPFAM" id="SSF52096">
    <property type="entry name" value="ClpP/crotonase"/>
    <property type="match status" value="1"/>
</dbReference>
<evidence type="ECO:0000256" key="3">
    <source>
        <dbReference type="SAM" id="MobiDB-lite"/>
    </source>
</evidence>
<comment type="caution">
    <text evidence="4">The sequence shown here is derived from an EMBL/GenBank/DDBJ whole genome shotgun (WGS) entry which is preliminary data.</text>
</comment>
<gene>
    <name evidence="4" type="ORF">CtesDRAFT_PD2125</name>
</gene>
<dbReference type="InterPro" id="IPR001753">
    <property type="entry name" value="Enoyl-CoA_hydra/iso"/>
</dbReference>
<dbReference type="Proteomes" id="UP000003039">
    <property type="component" value="Unassembled WGS sequence"/>
</dbReference>
<evidence type="ECO:0000256" key="1">
    <source>
        <dbReference type="ARBA" id="ARBA00005254"/>
    </source>
</evidence>
<proteinExistence type="inferred from homology"/>
<dbReference type="RefSeq" id="WP_003054596.1">
    <property type="nucleotide sequence ID" value="NZ_AAUJ02000001.1"/>
</dbReference>
<dbReference type="GO" id="GO:0016853">
    <property type="term" value="F:isomerase activity"/>
    <property type="evidence" value="ECO:0007669"/>
    <property type="project" value="UniProtKB-KW"/>
</dbReference>